<comment type="function">
    <text evidence="10 12">Specifically methylates the N3 position of the uracil ring of uridine 1498 (m3U1498) in 16S rRNA. Acts on the fully assembled 30S ribosomal subunit.</text>
</comment>
<dbReference type="Proteomes" id="UP000192569">
    <property type="component" value="Chromosome I"/>
</dbReference>
<dbReference type="CDD" id="cd18084">
    <property type="entry name" value="RsmE-like"/>
    <property type="match status" value="1"/>
</dbReference>
<keyword evidence="7 12" id="KW-0489">Methyltransferase</keyword>
<dbReference type="Pfam" id="PF20260">
    <property type="entry name" value="PUA_4"/>
    <property type="match status" value="1"/>
</dbReference>
<dbReference type="InterPro" id="IPR029026">
    <property type="entry name" value="tRNA_m1G_MTases_N"/>
</dbReference>
<evidence type="ECO:0000313" key="15">
    <source>
        <dbReference type="EMBL" id="SMB92920.1"/>
    </source>
</evidence>
<dbReference type="STRING" id="698762.SAMN00808754_0746"/>
<evidence type="ECO:0000256" key="3">
    <source>
        <dbReference type="ARBA" id="ARBA00012328"/>
    </source>
</evidence>
<keyword evidence="6 12" id="KW-0698">rRNA processing</keyword>
<feature type="domain" description="Ribosomal RNA small subunit methyltransferase E methyltransferase" evidence="13">
    <location>
        <begin position="73"/>
        <end position="239"/>
    </location>
</feature>
<comment type="catalytic activity">
    <reaction evidence="11 12">
        <text>uridine(1498) in 16S rRNA + S-adenosyl-L-methionine = N(3)-methyluridine(1498) in 16S rRNA + S-adenosyl-L-homocysteine + H(+)</text>
        <dbReference type="Rhea" id="RHEA:42920"/>
        <dbReference type="Rhea" id="RHEA-COMP:10283"/>
        <dbReference type="Rhea" id="RHEA-COMP:10284"/>
        <dbReference type="ChEBI" id="CHEBI:15378"/>
        <dbReference type="ChEBI" id="CHEBI:57856"/>
        <dbReference type="ChEBI" id="CHEBI:59789"/>
        <dbReference type="ChEBI" id="CHEBI:65315"/>
        <dbReference type="ChEBI" id="CHEBI:74502"/>
        <dbReference type="EC" id="2.1.1.193"/>
    </reaction>
</comment>
<evidence type="ECO:0000256" key="7">
    <source>
        <dbReference type="ARBA" id="ARBA00022603"/>
    </source>
</evidence>
<dbReference type="PANTHER" id="PTHR30027">
    <property type="entry name" value="RIBOSOMAL RNA SMALL SUBUNIT METHYLTRANSFERASE E"/>
    <property type="match status" value="1"/>
</dbReference>
<evidence type="ECO:0000256" key="9">
    <source>
        <dbReference type="ARBA" id="ARBA00022691"/>
    </source>
</evidence>
<keyword evidence="9 12" id="KW-0949">S-adenosyl-L-methionine</keyword>
<dbReference type="InterPro" id="IPR046886">
    <property type="entry name" value="RsmE_MTase_dom"/>
</dbReference>
<dbReference type="RefSeq" id="WP_084664170.1">
    <property type="nucleotide sequence ID" value="NZ_LT838272.1"/>
</dbReference>
<feature type="domain" description="Ribosomal RNA small subunit methyltransferase E PUA-like" evidence="14">
    <location>
        <begin position="19"/>
        <end position="65"/>
    </location>
</feature>
<proteinExistence type="inferred from homology"/>
<organism evidence="15 16">
    <name type="scientific">Thermanaeromonas toyohensis ToBE</name>
    <dbReference type="NCBI Taxonomy" id="698762"/>
    <lineage>
        <taxon>Bacteria</taxon>
        <taxon>Bacillati</taxon>
        <taxon>Bacillota</taxon>
        <taxon>Clostridia</taxon>
        <taxon>Neomoorellales</taxon>
        <taxon>Neomoorellaceae</taxon>
        <taxon>Thermanaeromonas</taxon>
    </lineage>
</organism>
<dbReference type="OrthoDB" id="9815641at2"/>
<comment type="subcellular location">
    <subcellularLocation>
        <location evidence="1 12">Cytoplasm</location>
    </subcellularLocation>
</comment>
<dbReference type="GO" id="GO:0070475">
    <property type="term" value="P:rRNA base methylation"/>
    <property type="evidence" value="ECO:0007669"/>
    <property type="project" value="TreeGrafter"/>
</dbReference>
<dbReference type="Gene3D" id="3.40.1280.10">
    <property type="match status" value="1"/>
</dbReference>
<evidence type="ECO:0000259" key="13">
    <source>
        <dbReference type="Pfam" id="PF04452"/>
    </source>
</evidence>
<accession>A0A1W1VI68</accession>
<evidence type="ECO:0000256" key="2">
    <source>
        <dbReference type="ARBA" id="ARBA00005528"/>
    </source>
</evidence>
<dbReference type="InterPro" id="IPR046887">
    <property type="entry name" value="RsmE_PUA-like"/>
</dbReference>
<evidence type="ECO:0000313" key="16">
    <source>
        <dbReference type="Proteomes" id="UP000192569"/>
    </source>
</evidence>
<protein>
    <recommendedName>
        <fullName evidence="4 12">Ribosomal RNA small subunit methyltransferase E</fullName>
        <ecNumber evidence="3 12">2.1.1.193</ecNumber>
    </recommendedName>
</protein>
<name>A0A1W1VI68_9FIRM</name>
<keyword evidence="8 12" id="KW-0808">Transferase</keyword>
<dbReference type="SUPFAM" id="SSF75217">
    <property type="entry name" value="alpha/beta knot"/>
    <property type="match status" value="1"/>
</dbReference>
<evidence type="ECO:0000256" key="5">
    <source>
        <dbReference type="ARBA" id="ARBA00022490"/>
    </source>
</evidence>
<dbReference type="EMBL" id="LT838272">
    <property type="protein sequence ID" value="SMB92920.1"/>
    <property type="molecule type" value="Genomic_DNA"/>
</dbReference>
<evidence type="ECO:0000259" key="14">
    <source>
        <dbReference type="Pfam" id="PF20260"/>
    </source>
</evidence>
<dbReference type="NCBIfam" id="TIGR00046">
    <property type="entry name" value="RsmE family RNA methyltransferase"/>
    <property type="match status" value="1"/>
</dbReference>
<gene>
    <name evidence="15" type="ORF">SAMN00808754_0746</name>
</gene>
<evidence type="ECO:0000256" key="1">
    <source>
        <dbReference type="ARBA" id="ARBA00004496"/>
    </source>
</evidence>
<reference evidence="15 16" key="1">
    <citation type="submission" date="2017-04" db="EMBL/GenBank/DDBJ databases">
        <authorList>
            <person name="Afonso C.L."/>
            <person name="Miller P.J."/>
            <person name="Scott M.A."/>
            <person name="Spackman E."/>
            <person name="Goraichik I."/>
            <person name="Dimitrov K.M."/>
            <person name="Suarez D.L."/>
            <person name="Swayne D.E."/>
        </authorList>
    </citation>
    <scope>NUCLEOTIDE SEQUENCE [LARGE SCALE GENOMIC DNA]</scope>
    <source>
        <strain evidence="15 16">ToBE</strain>
    </source>
</reference>
<evidence type="ECO:0000256" key="6">
    <source>
        <dbReference type="ARBA" id="ARBA00022552"/>
    </source>
</evidence>
<dbReference type="InterPro" id="IPR029028">
    <property type="entry name" value="Alpha/beta_knot_MTases"/>
</dbReference>
<evidence type="ECO:0000256" key="12">
    <source>
        <dbReference type="PIRNR" id="PIRNR015601"/>
    </source>
</evidence>
<evidence type="ECO:0000256" key="10">
    <source>
        <dbReference type="ARBA" id="ARBA00025699"/>
    </source>
</evidence>
<keyword evidence="16" id="KW-1185">Reference proteome</keyword>
<evidence type="ECO:0000256" key="4">
    <source>
        <dbReference type="ARBA" id="ARBA00013673"/>
    </source>
</evidence>
<dbReference type="SUPFAM" id="SSF88697">
    <property type="entry name" value="PUA domain-like"/>
    <property type="match status" value="1"/>
</dbReference>
<dbReference type="InterPro" id="IPR015947">
    <property type="entry name" value="PUA-like_sf"/>
</dbReference>
<dbReference type="AlphaFoldDB" id="A0A1W1VI68"/>
<evidence type="ECO:0000256" key="8">
    <source>
        <dbReference type="ARBA" id="ARBA00022679"/>
    </source>
</evidence>
<dbReference type="GO" id="GO:0070042">
    <property type="term" value="F:rRNA (uridine-N3-)-methyltransferase activity"/>
    <property type="evidence" value="ECO:0007669"/>
    <property type="project" value="TreeGrafter"/>
</dbReference>
<dbReference type="PIRSF" id="PIRSF015601">
    <property type="entry name" value="MTase_slr0722"/>
    <property type="match status" value="1"/>
</dbReference>
<dbReference type="PANTHER" id="PTHR30027:SF3">
    <property type="entry name" value="16S RRNA (URACIL(1498)-N(3))-METHYLTRANSFERASE"/>
    <property type="match status" value="1"/>
</dbReference>
<keyword evidence="5 12" id="KW-0963">Cytoplasm</keyword>
<evidence type="ECO:0000256" key="11">
    <source>
        <dbReference type="ARBA" id="ARBA00047944"/>
    </source>
</evidence>
<dbReference type="InterPro" id="IPR006700">
    <property type="entry name" value="RsmE"/>
</dbReference>
<sequence>MAHHFFIPGQHFKGGKVMLTGETGHHAARVLRLKAGEEITLADERGACFRGRVTAVLEGEVEAELLEDLPSLEPPLAVTLLQGLPKGEKMDLIIEKCTELGVKRIVPLLTERVIVRVDEQVAHHKRERWQRVARAAAQQSRRSRIPVVELPQTLRAALAGLPADTLLLVLWEGERSLGLKKVLARASPGQPVALVVGPEGGLSQEEVKLACQAGGIPVGLGPRILRTETAGLACLAILMYELGDLGGGIEYP</sequence>
<dbReference type="NCBIfam" id="NF008692">
    <property type="entry name" value="PRK11713.1-5"/>
    <property type="match status" value="1"/>
</dbReference>
<dbReference type="EC" id="2.1.1.193" evidence="3 12"/>
<comment type="similarity">
    <text evidence="2 12">Belongs to the RNA methyltransferase RsmE family.</text>
</comment>
<dbReference type="GO" id="GO:0005737">
    <property type="term" value="C:cytoplasm"/>
    <property type="evidence" value="ECO:0007669"/>
    <property type="project" value="UniProtKB-SubCell"/>
</dbReference>
<dbReference type="Pfam" id="PF04452">
    <property type="entry name" value="Methyltrans_RNA"/>
    <property type="match status" value="1"/>
</dbReference>